<proteinExistence type="predicted"/>
<evidence type="ECO:0000313" key="3">
    <source>
        <dbReference type="EMBL" id="KAK1335335.1"/>
    </source>
</evidence>
<accession>A0AA40HQ64</accession>
<evidence type="ECO:0000313" key="4">
    <source>
        <dbReference type="Proteomes" id="UP001177744"/>
    </source>
</evidence>
<keyword evidence="2" id="KW-1133">Transmembrane helix</keyword>
<name>A0AA40HQ64_CNENI</name>
<gene>
    <name evidence="3" type="ORF">QTO34_003121</name>
</gene>
<keyword evidence="4" id="KW-1185">Reference proteome</keyword>
<protein>
    <submittedName>
        <fullName evidence="3">Uncharacterized protein</fullName>
    </submittedName>
</protein>
<organism evidence="3 4">
    <name type="scientific">Cnephaeus nilssonii</name>
    <name type="common">Northern bat</name>
    <name type="synonym">Eptesicus nilssonii</name>
    <dbReference type="NCBI Taxonomy" id="3371016"/>
    <lineage>
        <taxon>Eukaryota</taxon>
        <taxon>Metazoa</taxon>
        <taxon>Chordata</taxon>
        <taxon>Craniata</taxon>
        <taxon>Vertebrata</taxon>
        <taxon>Euteleostomi</taxon>
        <taxon>Mammalia</taxon>
        <taxon>Eutheria</taxon>
        <taxon>Laurasiatheria</taxon>
        <taxon>Chiroptera</taxon>
        <taxon>Yangochiroptera</taxon>
        <taxon>Vespertilionidae</taxon>
        <taxon>Cnephaeus</taxon>
    </lineage>
</organism>
<keyword evidence="2" id="KW-0472">Membrane</keyword>
<comment type="caution">
    <text evidence="3">The sequence shown here is derived from an EMBL/GenBank/DDBJ whole genome shotgun (WGS) entry which is preliminary data.</text>
</comment>
<dbReference type="EMBL" id="JAULJE010000013">
    <property type="protein sequence ID" value="KAK1335335.1"/>
    <property type="molecule type" value="Genomic_DNA"/>
</dbReference>
<feature type="transmembrane region" description="Helical" evidence="2">
    <location>
        <begin position="35"/>
        <end position="58"/>
    </location>
</feature>
<sequence length="192" mass="21292">MPGGGPCQFSRVLLCGVSALPGVSAHTRWNQSWQILVHGSLFPIFLCKLFSIFLKIYLIDFLQRGRERDRKPETSMREKHRSAASCTPPTGDVPATNIRALDRNRTWDPPVRRPTLYPLSQTCLGQLFGILTELFSVLRVFSEVSPKRVLAGATWVLAVCSLGSRGHWGARDSRASAARSAVSSVVRVHLHV</sequence>
<keyword evidence="2" id="KW-0812">Transmembrane</keyword>
<dbReference type="AlphaFoldDB" id="A0AA40HQ64"/>
<dbReference type="Proteomes" id="UP001177744">
    <property type="component" value="Unassembled WGS sequence"/>
</dbReference>
<evidence type="ECO:0000256" key="2">
    <source>
        <dbReference type="SAM" id="Phobius"/>
    </source>
</evidence>
<feature type="region of interest" description="Disordered" evidence="1">
    <location>
        <begin position="69"/>
        <end position="96"/>
    </location>
</feature>
<reference evidence="3" key="1">
    <citation type="submission" date="2023-06" db="EMBL/GenBank/DDBJ databases">
        <title>Reference genome for the Northern bat (Eptesicus nilssonii), a most northern bat species.</title>
        <authorList>
            <person name="Laine V.N."/>
            <person name="Pulliainen A.T."/>
            <person name="Lilley T.M."/>
        </authorList>
    </citation>
    <scope>NUCLEOTIDE SEQUENCE</scope>
    <source>
        <strain evidence="3">BLF_Eptnil</strain>
        <tissue evidence="3">Kidney</tissue>
    </source>
</reference>
<evidence type="ECO:0000256" key="1">
    <source>
        <dbReference type="SAM" id="MobiDB-lite"/>
    </source>
</evidence>